<gene>
    <name evidence="15" type="primary">dnaB</name>
    <name evidence="15" type="ORF">ENS59_12085</name>
</gene>
<name>A0A7C3IIF0_9SPIR</name>
<dbReference type="EMBL" id="DSVL01000371">
    <property type="protein sequence ID" value="HFH30224.1"/>
    <property type="molecule type" value="Genomic_DNA"/>
</dbReference>
<dbReference type="SUPFAM" id="SSF48024">
    <property type="entry name" value="N-terminal domain of DnaB helicase"/>
    <property type="match status" value="1"/>
</dbReference>
<evidence type="ECO:0000259" key="14">
    <source>
        <dbReference type="PROSITE" id="PS51199"/>
    </source>
</evidence>
<dbReference type="InterPro" id="IPR003593">
    <property type="entry name" value="AAA+_ATPase"/>
</dbReference>
<keyword evidence="8 13" id="KW-0238">DNA-binding</keyword>
<dbReference type="InterPro" id="IPR007693">
    <property type="entry name" value="DNA_helicase_DnaB-like_N"/>
</dbReference>
<dbReference type="InterPro" id="IPR036185">
    <property type="entry name" value="DNA_heli_DnaB-like_N_sf"/>
</dbReference>
<organism evidence="15">
    <name type="scientific">Gracilinema caldarium</name>
    <dbReference type="NCBI Taxonomy" id="215591"/>
    <lineage>
        <taxon>Bacteria</taxon>
        <taxon>Pseudomonadati</taxon>
        <taxon>Spirochaetota</taxon>
        <taxon>Spirochaetia</taxon>
        <taxon>Spirochaetales</taxon>
        <taxon>Breznakiellaceae</taxon>
        <taxon>Gracilinema</taxon>
    </lineage>
</organism>
<dbReference type="GO" id="GO:0043139">
    <property type="term" value="F:5'-3' DNA helicase activity"/>
    <property type="evidence" value="ECO:0007669"/>
    <property type="project" value="UniProtKB-EC"/>
</dbReference>
<evidence type="ECO:0000256" key="9">
    <source>
        <dbReference type="ARBA" id="ARBA00023235"/>
    </source>
</evidence>
<dbReference type="GO" id="GO:0005524">
    <property type="term" value="F:ATP binding"/>
    <property type="evidence" value="ECO:0007669"/>
    <property type="project" value="UniProtKB-UniRule"/>
</dbReference>
<dbReference type="GO" id="GO:0003677">
    <property type="term" value="F:DNA binding"/>
    <property type="evidence" value="ECO:0007669"/>
    <property type="project" value="UniProtKB-UniRule"/>
</dbReference>
<keyword evidence="5 13" id="KW-0378">Hydrolase</keyword>
<comment type="similarity">
    <text evidence="1 13">Belongs to the helicase family. DnaB subfamily.</text>
</comment>
<evidence type="ECO:0000256" key="10">
    <source>
        <dbReference type="ARBA" id="ARBA00044932"/>
    </source>
</evidence>
<keyword evidence="3 13" id="KW-0235">DNA replication</keyword>
<keyword evidence="4 13" id="KW-0547">Nucleotide-binding</keyword>
<dbReference type="EC" id="5.6.2.3" evidence="12 13"/>
<dbReference type="GO" id="GO:0006269">
    <property type="term" value="P:DNA replication, synthesis of primer"/>
    <property type="evidence" value="ECO:0007669"/>
    <property type="project" value="UniProtKB-UniRule"/>
</dbReference>
<evidence type="ECO:0000256" key="1">
    <source>
        <dbReference type="ARBA" id="ARBA00008428"/>
    </source>
</evidence>
<dbReference type="NCBIfam" id="TIGR00665">
    <property type="entry name" value="DnaB"/>
    <property type="match status" value="1"/>
</dbReference>
<evidence type="ECO:0000256" key="12">
    <source>
        <dbReference type="NCBIfam" id="TIGR00665"/>
    </source>
</evidence>
<dbReference type="SUPFAM" id="SSF52540">
    <property type="entry name" value="P-loop containing nucleoside triphosphate hydrolases"/>
    <property type="match status" value="1"/>
</dbReference>
<evidence type="ECO:0000256" key="7">
    <source>
        <dbReference type="ARBA" id="ARBA00022840"/>
    </source>
</evidence>
<evidence type="ECO:0000256" key="11">
    <source>
        <dbReference type="ARBA" id="ARBA00048954"/>
    </source>
</evidence>
<dbReference type="Gene3D" id="1.10.860.10">
    <property type="entry name" value="DNAb Helicase, Chain A"/>
    <property type="match status" value="1"/>
</dbReference>
<comment type="caution">
    <text evidence="15">The sequence shown here is derived from an EMBL/GenBank/DDBJ whole genome shotgun (WGS) entry which is preliminary data.</text>
</comment>
<evidence type="ECO:0000256" key="6">
    <source>
        <dbReference type="ARBA" id="ARBA00022806"/>
    </source>
</evidence>
<keyword evidence="6 13" id="KW-0347">Helicase</keyword>
<keyword evidence="9" id="KW-0413">Isomerase</keyword>
<dbReference type="FunFam" id="1.10.860.10:FF:000001">
    <property type="entry name" value="Replicative DNA helicase"/>
    <property type="match status" value="1"/>
</dbReference>
<dbReference type="Pfam" id="PF00772">
    <property type="entry name" value="DnaB"/>
    <property type="match status" value="1"/>
</dbReference>
<protein>
    <recommendedName>
        <fullName evidence="12 13">Replicative DNA helicase</fullName>
        <ecNumber evidence="12 13">5.6.2.3</ecNumber>
    </recommendedName>
</protein>
<reference evidence="15" key="1">
    <citation type="journal article" date="2020" name="mSystems">
        <title>Genome- and Community-Level Interaction Insights into Carbon Utilization and Element Cycling Functions of Hydrothermarchaeota in Hydrothermal Sediment.</title>
        <authorList>
            <person name="Zhou Z."/>
            <person name="Liu Y."/>
            <person name="Xu W."/>
            <person name="Pan J."/>
            <person name="Luo Z.H."/>
            <person name="Li M."/>
        </authorList>
    </citation>
    <scope>NUCLEOTIDE SEQUENCE [LARGE SCALE GENOMIC DNA]</scope>
    <source>
        <strain evidence="15">SpSt-503</strain>
    </source>
</reference>
<evidence type="ECO:0000256" key="2">
    <source>
        <dbReference type="ARBA" id="ARBA00022515"/>
    </source>
</evidence>
<evidence type="ECO:0000256" key="13">
    <source>
        <dbReference type="RuleBase" id="RU362085"/>
    </source>
</evidence>
<dbReference type="InterPro" id="IPR027417">
    <property type="entry name" value="P-loop_NTPase"/>
</dbReference>
<dbReference type="AlphaFoldDB" id="A0A7C3IIF0"/>
<dbReference type="PROSITE" id="PS51199">
    <property type="entry name" value="SF4_HELICASE"/>
    <property type="match status" value="1"/>
</dbReference>
<keyword evidence="2 13" id="KW-0639">Primosome</keyword>
<evidence type="ECO:0000256" key="8">
    <source>
        <dbReference type="ARBA" id="ARBA00023125"/>
    </source>
</evidence>
<comment type="catalytic activity">
    <reaction evidence="11 13">
        <text>ATP + H2O = ADP + phosphate + H(+)</text>
        <dbReference type="Rhea" id="RHEA:13065"/>
        <dbReference type="ChEBI" id="CHEBI:15377"/>
        <dbReference type="ChEBI" id="CHEBI:15378"/>
        <dbReference type="ChEBI" id="CHEBI:30616"/>
        <dbReference type="ChEBI" id="CHEBI:43474"/>
        <dbReference type="ChEBI" id="CHEBI:456216"/>
        <dbReference type="EC" id="5.6.2.3"/>
    </reaction>
</comment>
<comment type="function">
    <text evidence="10 13">The main replicative DNA helicase, it participates in initiation and elongation during chromosome replication. Travels ahead of the DNA replisome, separating dsDNA into templates for DNA synthesis. A processive ATP-dependent 5'-3' DNA helicase it has DNA-dependent ATPase activity.</text>
</comment>
<dbReference type="InterPro" id="IPR007694">
    <property type="entry name" value="DNA_helicase_DnaB-like_C"/>
</dbReference>
<evidence type="ECO:0000256" key="4">
    <source>
        <dbReference type="ARBA" id="ARBA00022741"/>
    </source>
</evidence>
<sequence>MAGILKDKIPPHNDEAEQATLGALLLDEDAISVAIRYLRPDDFYSNANRRVYKAILNLFNQGRKADIITVIEELKQSGELDLAGGPAYVASLTNVVPTSANIDYYAQIVQDHSVRRSLLRISSDISAKSYDEATESRLIVEEAQRYIFELTDNRQTLTYKSAKEIIPKTIEAIEKLYNTKNAFTGVPSGLNELDAMTSGFQKSELIIIGARPSVGKTALALTMAAHTAIKEKIPTAFFTLEMSDMALMQRLISSEARIESEKIRTGLLKPSDFHSLMEAAGRIYEAPLYIVDMPNMKLLDLRAQARRLRAQQKVEIIFIDYLTLITSENYQLPRHEQIAEISRSLKSLARELDIPVVALSQVRRDAEGKRPTLSDIRESGSIEQDADVVMFLHRERESDKKSDSERSKAITTELIIAKQRNGPVGTVEIVFLPSYTKFENLSRASV</sequence>
<dbReference type="PANTHER" id="PTHR30153:SF2">
    <property type="entry name" value="REPLICATIVE DNA HELICASE"/>
    <property type="match status" value="1"/>
</dbReference>
<accession>A0A7C3IIF0</accession>
<dbReference type="Pfam" id="PF03796">
    <property type="entry name" value="DnaB_C"/>
    <property type="match status" value="1"/>
</dbReference>
<feature type="domain" description="SF4 helicase" evidence="14">
    <location>
        <begin position="179"/>
        <end position="445"/>
    </location>
</feature>
<keyword evidence="7 13" id="KW-0067">ATP-binding</keyword>
<dbReference type="GO" id="GO:1990077">
    <property type="term" value="C:primosome complex"/>
    <property type="evidence" value="ECO:0007669"/>
    <property type="project" value="UniProtKB-UniRule"/>
</dbReference>
<dbReference type="GO" id="GO:0016787">
    <property type="term" value="F:hydrolase activity"/>
    <property type="evidence" value="ECO:0007669"/>
    <property type="project" value="UniProtKB-KW"/>
</dbReference>
<evidence type="ECO:0000313" key="15">
    <source>
        <dbReference type="EMBL" id="HFH30224.1"/>
    </source>
</evidence>
<proteinExistence type="inferred from homology"/>
<dbReference type="PANTHER" id="PTHR30153">
    <property type="entry name" value="REPLICATIVE DNA HELICASE DNAB"/>
    <property type="match status" value="1"/>
</dbReference>
<dbReference type="GO" id="GO:0005829">
    <property type="term" value="C:cytosol"/>
    <property type="evidence" value="ECO:0007669"/>
    <property type="project" value="TreeGrafter"/>
</dbReference>
<dbReference type="Gene3D" id="3.40.50.300">
    <property type="entry name" value="P-loop containing nucleotide triphosphate hydrolases"/>
    <property type="match status" value="1"/>
</dbReference>
<evidence type="ECO:0000256" key="3">
    <source>
        <dbReference type="ARBA" id="ARBA00022705"/>
    </source>
</evidence>
<dbReference type="InterPro" id="IPR016136">
    <property type="entry name" value="DNA_helicase_N/primase_C"/>
</dbReference>
<evidence type="ECO:0000256" key="5">
    <source>
        <dbReference type="ARBA" id="ARBA00022801"/>
    </source>
</evidence>
<dbReference type="SMART" id="SM00382">
    <property type="entry name" value="AAA"/>
    <property type="match status" value="1"/>
</dbReference>
<dbReference type="InterPro" id="IPR007692">
    <property type="entry name" value="DNA_helicase_DnaB"/>
</dbReference>
<dbReference type="CDD" id="cd00984">
    <property type="entry name" value="DnaB_C"/>
    <property type="match status" value="1"/>
</dbReference>